<reference evidence="3" key="1">
    <citation type="submission" date="2016-10" db="EMBL/GenBank/DDBJ databases">
        <authorList>
            <person name="Varghese N."/>
            <person name="Submissions S."/>
        </authorList>
    </citation>
    <scope>NUCLEOTIDE SEQUENCE [LARGE SCALE GENOMIC DNA]</scope>
    <source>
        <strain evidence="3">CGMCC 1.9108</strain>
    </source>
</reference>
<dbReference type="AlphaFoldDB" id="A0A1G6PI13"/>
<sequence length="53" mass="5831">MSLPDSLSALLYQTPVPGHFLIPFVSVVYLVVVIGTLNLLSRLRARLVEITAH</sequence>
<keyword evidence="3" id="KW-1185">Reference proteome</keyword>
<keyword evidence="1" id="KW-0472">Membrane</keyword>
<dbReference type="Proteomes" id="UP000199628">
    <property type="component" value="Unassembled WGS sequence"/>
</dbReference>
<dbReference type="EMBL" id="FMZV01000003">
    <property type="protein sequence ID" value="SDC79631.1"/>
    <property type="molecule type" value="Genomic_DNA"/>
</dbReference>
<accession>A0A1G6PI13</accession>
<dbReference type="RefSeq" id="WP_176827863.1">
    <property type="nucleotide sequence ID" value="NZ_FMZV01000003.1"/>
</dbReference>
<feature type="transmembrane region" description="Helical" evidence="1">
    <location>
        <begin position="20"/>
        <end position="40"/>
    </location>
</feature>
<keyword evidence="1" id="KW-0812">Transmembrane</keyword>
<evidence type="ECO:0000256" key="1">
    <source>
        <dbReference type="SAM" id="Phobius"/>
    </source>
</evidence>
<gene>
    <name evidence="2" type="ORF">SAMN04488239_103410</name>
</gene>
<dbReference type="STRING" id="639004.SAMN04488239_103410"/>
<name>A0A1G6PI13_9RHOB</name>
<protein>
    <submittedName>
        <fullName evidence="2">Uncharacterized protein</fullName>
    </submittedName>
</protein>
<evidence type="ECO:0000313" key="3">
    <source>
        <dbReference type="Proteomes" id="UP000199628"/>
    </source>
</evidence>
<evidence type="ECO:0000313" key="2">
    <source>
        <dbReference type="EMBL" id="SDC79631.1"/>
    </source>
</evidence>
<organism evidence="2 3">
    <name type="scientific">Ruegeria marina</name>
    <dbReference type="NCBI Taxonomy" id="639004"/>
    <lineage>
        <taxon>Bacteria</taxon>
        <taxon>Pseudomonadati</taxon>
        <taxon>Pseudomonadota</taxon>
        <taxon>Alphaproteobacteria</taxon>
        <taxon>Rhodobacterales</taxon>
        <taxon>Roseobacteraceae</taxon>
        <taxon>Ruegeria</taxon>
    </lineage>
</organism>
<proteinExistence type="predicted"/>
<keyword evidence="1" id="KW-1133">Transmembrane helix</keyword>